<keyword evidence="9" id="KW-0963">Cytoplasm</keyword>
<evidence type="ECO:0000256" key="7">
    <source>
        <dbReference type="ARBA" id="ARBA00023235"/>
    </source>
</evidence>
<evidence type="ECO:0000256" key="3">
    <source>
        <dbReference type="ARBA" id="ARBA00022741"/>
    </source>
</evidence>
<dbReference type="InterPro" id="IPR005743">
    <property type="entry name" value="GyrA"/>
</dbReference>
<dbReference type="Proteomes" id="UP000016662">
    <property type="component" value="Unassembled WGS sequence"/>
</dbReference>
<dbReference type="Pfam" id="PF03989">
    <property type="entry name" value="DNA_gyraseA_C"/>
    <property type="match status" value="6"/>
</dbReference>
<dbReference type="eggNOG" id="COG0188">
    <property type="taxonomic scope" value="Bacteria"/>
</dbReference>
<accession>U2KUF5</accession>
<dbReference type="Gene3D" id="3.30.1360.40">
    <property type="match status" value="1"/>
</dbReference>
<comment type="catalytic activity">
    <reaction evidence="1 9 10">
        <text>ATP-dependent breakage, passage and rejoining of double-stranded DNA.</text>
        <dbReference type="EC" id="5.6.2.2"/>
    </reaction>
</comment>
<dbReference type="FunFam" id="3.30.1360.40:FF:000002">
    <property type="entry name" value="DNA gyrase subunit A"/>
    <property type="match status" value="1"/>
</dbReference>
<dbReference type="PROSITE" id="PS52040">
    <property type="entry name" value="TOPO_IIA"/>
    <property type="match status" value="1"/>
</dbReference>
<evidence type="ECO:0000256" key="2">
    <source>
        <dbReference type="ARBA" id="ARBA00008263"/>
    </source>
</evidence>
<dbReference type="GO" id="GO:0005694">
    <property type="term" value="C:chromosome"/>
    <property type="evidence" value="ECO:0007669"/>
    <property type="project" value="InterPro"/>
</dbReference>
<dbReference type="InterPro" id="IPR002205">
    <property type="entry name" value="Topo_IIA_dom_A"/>
</dbReference>
<dbReference type="GO" id="GO:0034335">
    <property type="term" value="F:DNA negative supercoiling activity"/>
    <property type="evidence" value="ECO:0007669"/>
    <property type="project" value="UniProtKB-ARBA"/>
</dbReference>
<dbReference type="InterPro" id="IPR035516">
    <property type="entry name" value="Gyrase/topoIV_suA_C"/>
</dbReference>
<evidence type="ECO:0000256" key="9">
    <source>
        <dbReference type="HAMAP-Rule" id="MF_01897"/>
    </source>
</evidence>
<dbReference type="FunFam" id="3.90.199.10:FF:000001">
    <property type="entry name" value="DNA gyrase subunit A"/>
    <property type="match status" value="1"/>
</dbReference>
<dbReference type="CDD" id="cd00187">
    <property type="entry name" value="TOP4c"/>
    <property type="match status" value="1"/>
</dbReference>
<dbReference type="EC" id="5.6.2.2" evidence="9"/>
<dbReference type="HAMAP" id="MF_01897">
    <property type="entry name" value="GyrA"/>
    <property type="match status" value="1"/>
</dbReference>
<feature type="active site" description="O-(5'-phospho-DNA)-tyrosine intermediate" evidence="9 10">
    <location>
        <position position="135"/>
    </location>
</feature>
<name>U2KUF5_9FIRM</name>
<organism evidence="13 14">
    <name type="scientific">Ruminococcus callidus ATCC 27760</name>
    <dbReference type="NCBI Taxonomy" id="411473"/>
    <lineage>
        <taxon>Bacteria</taxon>
        <taxon>Bacillati</taxon>
        <taxon>Bacillota</taxon>
        <taxon>Clostridia</taxon>
        <taxon>Eubacteriales</taxon>
        <taxon>Oscillospiraceae</taxon>
        <taxon>Ruminococcus</taxon>
    </lineage>
</organism>
<comment type="subunit">
    <text evidence="8">Heterotetramer composed of ParC and ParE.</text>
</comment>
<comment type="subunit">
    <text evidence="9">Heterotetramer, composed of two GyrA and two GyrB chains. In the heterotetramer, GyrA contains the active site tyrosine that forms a transient covalent intermediate with DNA, while GyrB binds cofactors and catalyzes ATP hydrolysis.</text>
</comment>
<comment type="subcellular location">
    <subcellularLocation>
        <location evidence="9">Cytoplasm</location>
    </subcellularLocation>
</comment>
<dbReference type="Pfam" id="PF00521">
    <property type="entry name" value="DNA_topoisoIV"/>
    <property type="match status" value="1"/>
</dbReference>
<dbReference type="NCBIfam" id="NF004043">
    <property type="entry name" value="PRK05560.1"/>
    <property type="match status" value="1"/>
</dbReference>
<dbReference type="SUPFAM" id="SSF101904">
    <property type="entry name" value="GyrA/ParC C-terminal domain-like"/>
    <property type="match status" value="1"/>
</dbReference>
<evidence type="ECO:0000259" key="12">
    <source>
        <dbReference type="PROSITE" id="PS52040"/>
    </source>
</evidence>
<dbReference type="PANTHER" id="PTHR43493">
    <property type="entry name" value="DNA GYRASE/TOPOISOMERASE SUBUNIT A"/>
    <property type="match status" value="1"/>
</dbReference>
<dbReference type="GO" id="GO:0006261">
    <property type="term" value="P:DNA-templated DNA replication"/>
    <property type="evidence" value="ECO:0007669"/>
    <property type="project" value="UniProtKB-UniRule"/>
</dbReference>
<dbReference type="InterPro" id="IPR013760">
    <property type="entry name" value="Topo_IIA-like_dom_sf"/>
</dbReference>
<comment type="miscellaneous">
    <text evidence="9">Few gyrases are as efficient as E.coli at forming negative supercoils. Not all organisms have 2 type II topoisomerases; in organisms with a single type II topoisomerase this enzyme also has to decatenate newly replicated chromosomes.</text>
</comment>
<protein>
    <recommendedName>
        <fullName evidence="9">DNA gyrase subunit A</fullName>
        <ecNumber evidence="9">5.6.2.2</ecNumber>
    </recommendedName>
</protein>
<keyword evidence="4 9" id="KW-0067">ATP-binding</keyword>
<evidence type="ECO:0000256" key="8">
    <source>
        <dbReference type="ARBA" id="ARBA00063644"/>
    </source>
</evidence>
<dbReference type="InterPro" id="IPR006691">
    <property type="entry name" value="GyrA/parC_rep"/>
</dbReference>
<proteinExistence type="inferred from homology"/>
<dbReference type="PANTHER" id="PTHR43493:SF5">
    <property type="entry name" value="DNA GYRASE SUBUNIT A, CHLOROPLASTIC_MITOCHONDRIAL"/>
    <property type="match status" value="1"/>
</dbReference>
<dbReference type="Gene3D" id="2.120.10.90">
    <property type="entry name" value="DNA gyrase/topoisomerase IV, subunit A, C-terminal"/>
    <property type="match status" value="1"/>
</dbReference>
<keyword evidence="7 9" id="KW-0413">Isomerase</keyword>
<gene>
    <name evidence="9" type="primary">gyrA</name>
    <name evidence="13" type="ORF">RUMCAL_01607</name>
</gene>
<dbReference type="HOGENOM" id="CLU_002977_6_1_9"/>
<sequence length="889" mass="98978">MMDNNTSMEKENFFTNGKQKITPIEIGREMQDSFLQYAMSVIVARALPDVRDGLKPVHRRILYTMFEKGLTPDKAYHKCADTVGAVLGSYHPHGDASVYDALVRLAQSFSMRYMLVDGQGNFGSVDGDPPAAYRYTEARMSKIALEMLTDIHKETVPFVPNYDDRLKEPEVLPSRFPNILVNGSVGIAVGMATNIPPHNLGEVIDGIHMLMEKPDCTMDELMTCVQGPDFPTGGILMGKSGIRAAYATGKGKLTLRGQTHFEKVRGRQAIIVTEIPYMVNKARLVKSIADLAKDKRIEGISHIQDESSREGMRIVIELKKDANEQIVLNKLFTYTQLQDTVSVNMLALVGGEPKTLSLKQVLEEYLKFQVEVITNRSKFDLEKAKKRAHILQGFLLAIDYIDEVIAILRDSKTVPEGKARLIERFKDVDMSALLDRAQYDMEGYQLEHKQGLTEEQAEAIVQMRLGQLTGMERQKVTDELYALIQKITDLLDILANRERVYQIIMDDLNEIRRKFGDARRTQIETVEGEVDIEDLIPVEDCVVTYTENGYIKRIPADVYKSQRRGGRGVTGMKQREEDFVSELMISSSHSHILFISNLGTMYKLKCYELPEGSKNARGTNIVNLLPLNAGEKIAAVLTTPDFDEGKYVVMITRNGKIKRTALSDYKNVRKNGLIAIGLDEGDEIAAVRLTNGSNRLFVATRNGMAIRIDESDVRPMSRSAHGVKAITLRKGDAVVSMAREREGASLLTVTENGFGKKTALSEYRMQSRGGLGLTNYKVDEEHGAVCGIKVVDESDDLMFISSDGVIIRVACSEIRAMGRVAKGVRVMRVNEGQKVVAFTRTEAAQDEDDAESLQDGSEQPVVTDEAIPVREAETPSEGITDSSTDESAE</sequence>
<reference evidence="13 14" key="1">
    <citation type="submission" date="2013-07" db="EMBL/GenBank/DDBJ databases">
        <authorList>
            <person name="Weinstock G."/>
            <person name="Sodergren E."/>
            <person name="Wylie T."/>
            <person name="Fulton L."/>
            <person name="Fulton R."/>
            <person name="Fronick C."/>
            <person name="O'Laughlin M."/>
            <person name="Godfrey J."/>
            <person name="Miner T."/>
            <person name="Herter B."/>
            <person name="Appelbaum E."/>
            <person name="Cordes M."/>
            <person name="Lek S."/>
            <person name="Wollam A."/>
            <person name="Pepin K.H."/>
            <person name="Palsikar V.B."/>
            <person name="Mitreva M."/>
            <person name="Wilson R.K."/>
        </authorList>
    </citation>
    <scope>NUCLEOTIDE SEQUENCE [LARGE SCALE GENOMIC DNA]</scope>
    <source>
        <strain evidence="13 14">ATCC 27760</strain>
    </source>
</reference>
<dbReference type="PATRIC" id="fig|411473.3.peg.1310"/>
<dbReference type="STRING" id="411473.RUMCAL_01607"/>
<dbReference type="InterPro" id="IPR013757">
    <property type="entry name" value="Topo_IIA_A_a_sf"/>
</dbReference>
<comment type="similarity">
    <text evidence="2 9">Belongs to the type II topoisomerase GyrA/ParC subunit family.</text>
</comment>
<evidence type="ECO:0000256" key="1">
    <source>
        <dbReference type="ARBA" id="ARBA00000185"/>
    </source>
</evidence>
<dbReference type="AlphaFoldDB" id="U2KUF5"/>
<dbReference type="FunFam" id="2.120.10.90:FF:000005">
    <property type="entry name" value="DNA topoisomerase 4 subunit A"/>
    <property type="match status" value="1"/>
</dbReference>
<dbReference type="SMART" id="SM00434">
    <property type="entry name" value="TOP4c"/>
    <property type="match status" value="1"/>
</dbReference>
<dbReference type="GO" id="GO:0003677">
    <property type="term" value="F:DNA binding"/>
    <property type="evidence" value="ECO:0007669"/>
    <property type="project" value="UniProtKB-UniRule"/>
</dbReference>
<dbReference type="NCBIfam" id="NF004044">
    <property type="entry name" value="PRK05561.1"/>
    <property type="match status" value="1"/>
</dbReference>
<dbReference type="EMBL" id="AWVF01000200">
    <property type="protein sequence ID" value="ERJ95710.1"/>
    <property type="molecule type" value="Genomic_DNA"/>
</dbReference>
<dbReference type="GO" id="GO:0005737">
    <property type="term" value="C:cytoplasm"/>
    <property type="evidence" value="ECO:0007669"/>
    <property type="project" value="UniProtKB-SubCell"/>
</dbReference>
<dbReference type="NCBIfam" id="TIGR01063">
    <property type="entry name" value="gyrA"/>
    <property type="match status" value="1"/>
</dbReference>
<dbReference type="InterPro" id="IPR050220">
    <property type="entry name" value="Type_II_DNA_Topoisomerases"/>
</dbReference>
<dbReference type="InterPro" id="IPR013758">
    <property type="entry name" value="Topo_IIA_A/C_ab"/>
</dbReference>
<feature type="region of interest" description="Disordered" evidence="11">
    <location>
        <begin position="841"/>
        <end position="889"/>
    </location>
</feature>
<evidence type="ECO:0000313" key="14">
    <source>
        <dbReference type="Proteomes" id="UP000016662"/>
    </source>
</evidence>
<dbReference type="GO" id="GO:0009330">
    <property type="term" value="C:DNA topoisomerase type II (double strand cut, ATP-hydrolyzing) complex"/>
    <property type="evidence" value="ECO:0007669"/>
    <property type="project" value="TreeGrafter"/>
</dbReference>
<keyword evidence="5 9" id="KW-0799">Topoisomerase</keyword>
<evidence type="ECO:0000256" key="5">
    <source>
        <dbReference type="ARBA" id="ARBA00023029"/>
    </source>
</evidence>
<keyword evidence="6 9" id="KW-0238">DNA-binding</keyword>
<feature type="domain" description="Topo IIA-type catalytic" evidence="12">
    <location>
        <begin position="47"/>
        <end position="535"/>
    </location>
</feature>
<evidence type="ECO:0000256" key="4">
    <source>
        <dbReference type="ARBA" id="ARBA00022840"/>
    </source>
</evidence>
<comment type="function">
    <text evidence="9">A type II topoisomerase that negatively supercoils closed circular double-stranded (ds) DNA in an ATP-dependent manner to modulate DNA topology and maintain chromosomes in an underwound state. Negative supercoiling favors strand separation, and DNA replication, transcription, recombination and repair, all of which involve strand separation. Also able to catalyze the interconversion of other topological isomers of dsDNA rings, including catenanes and knotted rings. Type II topoisomerases break and join 2 DNA strands simultaneously in an ATP-dependent manner.</text>
</comment>
<dbReference type="FunFam" id="1.10.268.10:FF:000001">
    <property type="entry name" value="DNA gyrase subunit A"/>
    <property type="match status" value="1"/>
</dbReference>
<feature type="short sequence motif" description="GyrA-box" evidence="9">
    <location>
        <begin position="562"/>
        <end position="568"/>
    </location>
</feature>
<evidence type="ECO:0000256" key="6">
    <source>
        <dbReference type="ARBA" id="ARBA00023125"/>
    </source>
</evidence>
<comment type="caution">
    <text evidence="13">The sequence shown here is derived from an EMBL/GenBank/DDBJ whole genome shotgun (WGS) entry which is preliminary data.</text>
</comment>
<dbReference type="GO" id="GO:0005524">
    <property type="term" value="F:ATP binding"/>
    <property type="evidence" value="ECO:0007669"/>
    <property type="project" value="UniProtKB-UniRule"/>
</dbReference>
<dbReference type="GO" id="GO:0006265">
    <property type="term" value="P:DNA topological change"/>
    <property type="evidence" value="ECO:0007669"/>
    <property type="project" value="UniProtKB-UniRule"/>
</dbReference>
<evidence type="ECO:0000313" key="13">
    <source>
        <dbReference type="EMBL" id="ERJ95710.1"/>
    </source>
</evidence>
<dbReference type="Gene3D" id="3.90.199.10">
    <property type="entry name" value="Topoisomerase II, domain 5"/>
    <property type="match status" value="1"/>
</dbReference>
<dbReference type="SUPFAM" id="SSF56719">
    <property type="entry name" value="Type II DNA topoisomerase"/>
    <property type="match status" value="1"/>
</dbReference>
<evidence type="ECO:0000256" key="11">
    <source>
        <dbReference type="SAM" id="MobiDB-lite"/>
    </source>
</evidence>
<evidence type="ECO:0000256" key="10">
    <source>
        <dbReference type="PROSITE-ProRule" id="PRU01384"/>
    </source>
</evidence>
<keyword evidence="14" id="KW-1185">Reference proteome</keyword>
<dbReference type="Gene3D" id="1.10.268.10">
    <property type="entry name" value="Topoisomerase, domain 3"/>
    <property type="match status" value="1"/>
</dbReference>
<keyword evidence="3 9" id="KW-0547">Nucleotide-binding</keyword>